<dbReference type="Proteomes" id="UP000198863">
    <property type="component" value="Unassembled WGS sequence"/>
</dbReference>
<feature type="transmembrane region" description="Helical" evidence="5">
    <location>
        <begin position="311"/>
        <end position="340"/>
    </location>
</feature>
<keyword evidence="4 5" id="KW-0472">Membrane</keyword>
<feature type="transmembrane region" description="Helical" evidence="5">
    <location>
        <begin position="281"/>
        <end position="299"/>
    </location>
</feature>
<dbReference type="Pfam" id="PF13515">
    <property type="entry name" value="FUSC_2"/>
    <property type="match status" value="1"/>
</dbReference>
<evidence type="ECO:0000256" key="5">
    <source>
        <dbReference type="SAM" id="Phobius"/>
    </source>
</evidence>
<feature type="transmembrane region" description="Helical" evidence="5">
    <location>
        <begin position="124"/>
        <end position="142"/>
    </location>
</feature>
<name>A0A1G7YW95_9ACTN</name>
<keyword evidence="2 5" id="KW-0812">Transmembrane</keyword>
<evidence type="ECO:0000256" key="4">
    <source>
        <dbReference type="ARBA" id="ARBA00023136"/>
    </source>
</evidence>
<gene>
    <name evidence="7" type="ORF">SAMN05660324_4115</name>
</gene>
<accession>A0A1G7YW95</accession>
<comment type="subcellular location">
    <subcellularLocation>
        <location evidence="1">Membrane</location>
        <topology evidence="1">Multi-pass membrane protein</topology>
    </subcellularLocation>
</comment>
<reference evidence="8" key="1">
    <citation type="submission" date="2016-10" db="EMBL/GenBank/DDBJ databases">
        <authorList>
            <person name="Varghese N."/>
            <person name="Submissions S."/>
        </authorList>
    </citation>
    <scope>NUCLEOTIDE SEQUENCE [LARGE SCALE GENOMIC DNA]</scope>
    <source>
        <strain evidence="8">DSM 44526</strain>
    </source>
</reference>
<dbReference type="RefSeq" id="WP_091068031.1">
    <property type="nucleotide sequence ID" value="NZ_FNCF01000007.1"/>
</dbReference>
<feature type="transmembrane region" description="Helical" evidence="5">
    <location>
        <begin position="148"/>
        <end position="167"/>
    </location>
</feature>
<proteinExistence type="predicted"/>
<keyword evidence="3 5" id="KW-1133">Transmembrane helix</keyword>
<evidence type="ECO:0000259" key="6">
    <source>
        <dbReference type="Pfam" id="PF13515"/>
    </source>
</evidence>
<sequence length="507" mass="49307">MPLAAHHLIGHRPPAVPALWAAAGRRALSAALCVAVPLGAGVAAGHADLGSAAALGGLTAVYGHQLSYRRRAAVVAGCGAVLVLAVAVCGLVGGSPVALSVVLGLLAGAAAAATAVLRVGPPGALGVVLVGGSASALGAAPSALAGHVAAAAGGAALAWFVVMAPWVRDPAGPERRAVAAAAAAVAGSAPPEVVARALRVADAAVAGGTRRRPSLRPRVHELEAAFLHGLSPADVPPVPPSAPAGSPVRDLPAWVATALRTTAGVAAAGLVAAALGLGSTYWASTTAVAVLMGTGARAARTRAVHRVTGTLAGVGVAGLLLAADLPVGVEVVVVGLLLVGVELLVAAQYVLAVALITPLSLMLVHVGVPGRSGAELIGTRLTETVVGIALALAAGLLLLPRAASRRLPAAVSAAERATAALVAGAGDEGVLRGALEGLDEVGTAARAELRPAAGTAAWLHRARWTADVGWGLLAARARGEADLAAALGERVRVHGTVSAPVDEGHGP</sequence>
<evidence type="ECO:0000313" key="7">
    <source>
        <dbReference type="EMBL" id="SDH00768.1"/>
    </source>
</evidence>
<feature type="transmembrane region" description="Helical" evidence="5">
    <location>
        <begin position="99"/>
        <end position="117"/>
    </location>
</feature>
<dbReference type="InterPro" id="IPR049453">
    <property type="entry name" value="Memb_transporter_dom"/>
</dbReference>
<protein>
    <submittedName>
        <fullName evidence="7">Fusaric acid resistance protein-like</fullName>
    </submittedName>
</protein>
<dbReference type="GO" id="GO:0016020">
    <property type="term" value="C:membrane"/>
    <property type="evidence" value="ECO:0007669"/>
    <property type="project" value="UniProtKB-SubCell"/>
</dbReference>
<dbReference type="AlphaFoldDB" id="A0A1G7YW95"/>
<dbReference type="EMBL" id="FNCF01000007">
    <property type="protein sequence ID" value="SDH00768.1"/>
    <property type="molecule type" value="Genomic_DNA"/>
</dbReference>
<evidence type="ECO:0000256" key="2">
    <source>
        <dbReference type="ARBA" id="ARBA00022692"/>
    </source>
</evidence>
<dbReference type="OrthoDB" id="5178782at2"/>
<evidence type="ECO:0000256" key="3">
    <source>
        <dbReference type="ARBA" id="ARBA00022989"/>
    </source>
</evidence>
<feature type="domain" description="Integral membrane bound transporter" evidence="6">
    <location>
        <begin position="268"/>
        <end position="393"/>
    </location>
</feature>
<keyword evidence="8" id="KW-1185">Reference proteome</keyword>
<evidence type="ECO:0000313" key="8">
    <source>
        <dbReference type="Proteomes" id="UP000198863"/>
    </source>
</evidence>
<feature type="transmembrane region" description="Helical" evidence="5">
    <location>
        <begin position="380"/>
        <end position="399"/>
    </location>
</feature>
<organism evidence="7 8">
    <name type="scientific">Klenkia brasiliensis</name>
    <dbReference type="NCBI Taxonomy" id="333142"/>
    <lineage>
        <taxon>Bacteria</taxon>
        <taxon>Bacillati</taxon>
        <taxon>Actinomycetota</taxon>
        <taxon>Actinomycetes</taxon>
        <taxon>Geodermatophilales</taxon>
        <taxon>Geodermatophilaceae</taxon>
        <taxon>Klenkia</taxon>
    </lineage>
</organism>
<evidence type="ECO:0000256" key="1">
    <source>
        <dbReference type="ARBA" id="ARBA00004141"/>
    </source>
</evidence>
<feature type="transmembrane region" description="Helical" evidence="5">
    <location>
        <begin position="72"/>
        <end position="93"/>
    </location>
</feature>